<evidence type="ECO:0000313" key="3">
    <source>
        <dbReference type="Proteomes" id="UP000199230"/>
    </source>
</evidence>
<name>A0A1H3R6G8_9FIRM</name>
<dbReference type="EMBL" id="FNPV01000013">
    <property type="protein sequence ID" value="SDZ21432.1"/>
    <property type="molecule type" value="Genomic_DNA"/>
</dbReference>
<dbReference type="GO" id="GO:0004534">
    <property type="term" value="F:5'-3' RNA exonuclease activity"/>
    <property type="evidence" value="ECO:0007669"/>
    <property type="project" value="TreeGrafter"/>
</dbReference>
<dbReference type="STRING" id="159292.SAMN05192546_1135"/>
<proteinExistence type="predicted"/>
<evidence type="ECO:0000313" key="2">
    <source>
        <dbReference type="EMBL" id="SDZ21432.1"/>
    </source>
</evidence>
<dbReference type="GO" id="GO:0035312">
    <property type="term" value="F:5'-3' DNA exonuclease activity"/>
    <property type="evidence" value="ECO:0007669"/>
    <property type="project" value="TreeGrafter"/>
</dbReference>
<dbReference type="PANTHER" id="PTHR42924">
    <property type="entry name" value="EXONUCLEASE"/>
    <property type="match status" value="1"/>
</dbReference>
<accession>A0A1H3R6G8</accession>
<dbReference type="InterPro" id="IPR004013">
    <property type="entry name" value="PHP_dom"/>
</dbReference>
<dbReference type="RefSeq" id="WP_176968432.1">
    <property type="nucleotide sequence ID" value="NZ_FNPV01000013.1"/>
</dbReference>
<dbReference type="Pfam" id="PF02811">
    <property type="entry name" value="PHP"/>
    <property type="match status" value="1"/>
</dbReference>
<dbReference type="SMART" id="SM00481">
    <property type="entry name" value="POLIIIAc"/>
    <property type="match status" value="1"/>
</dbReference>
<gene>
    <name evidence="2" type="ORF">SAMN05192546_1135</name>
</gene>
<dbReference type="Gene3D" id="3.20.20.140">
    <property type="entry name" value="Metal-dependent hydrolases"/>
    <property type="match status" value="1"/>
</dbReference>
<keyword evidence="3" id="KW-1185">Reference proteome</keyword>
<dbReference type="InterPro" id="IPR016195">
    <property type="entry name" value="Pol/histidinol_Pase-like"/>
</dbReference>
<sequence length="216" mass="24043">MLMDLHIHEKTCSSDSFLDLRKIVRLAQEKGLQAIGITDHDSIGLYPIAQKVSVEMNFPILVGVEVLTHEGDLLLYGVDHIPDQKMHAQELINWTKERGGISIAAHPYRKNGRALGDTMFKLKGLDGIEALNGNTPMSLNEQAWAAALKLGLPMLGSSDAHYEERVGVFATKFSRNVIHMEDLLSEIRAGNTVPVYYSQGTYHSYDMEKIHELAVS</sequence>
<dbReference type="InterPro" id="IPR003141">
    <property type="entry name" value="Pol/His_phosphatase_N"/>
</dbReference>
<dbReference type="AlphaFoldDB" id="A0A1H3R6G8"/>
<dbReference type="CDD" id="cd07432">
    <property type="entry name" value="PHP_HisPPase"/>
    <property type="match status" value="1"/>
</dbReference>
<dbReference type="InterPro" id="IPR052018">
    <property type="entry name" value="PHP_domain"/>
</dbReference>
<organism evidence="2 3">
    <name type="scientific">Tindallia californiensis</name>
    <dbReference type="NCBI Taxonomy" id="159292"/>
    <lineage>
        <taxon>Bacteria</taxon>
        <taxon>Bacillati</taxon>
        <taxon>Bacillota</taxon>
        <taxon>Clostridia</taxon>
        <taxon>Peptostreptococcales</taxon>
        <taxon>Tindalliaceae</taxon>
        <taxon>Tindallia</taxon>
    </lineage>
</organism>
<protein>
    <recommendedName>
        <fullName evidence="1">Polymerase/histidinol phosphatase N-terminal domain-containing protein</fullName>
    </recommendedName>
</protein>
<dbReference type="Pfam" id="PF13263">
    <property type="entry name" value="PHP_C"/>
    <property type="match status" value="1"/>
</dbReference>
<dbReference type="Proteomes" id="UP000199230">
    <property type="component" value="Unassembled WGS sequence"/>
</dbReference>
<dbReference type="SUPFAM" id="SSF89550">
    <property type="entry name" value="PHP domain-like"/>
    <property type="match status" value="1"/>
</dbReference>
<dbReference type="PANTHER" id="PTHR42924:SF3">
    <property type="entry name" value="POLYMERASE_HISTIDINOL PHOSPHATASE N-TERMINAL DOMAIN-CONTAINING PROTEIN"/>
    <property type="match status" value="1"/>
</dbReference>
<evidence type="ECO:0000259" key="1">
    <source>
        <dbReference type="SMART" id="SM00481"/>
    </source>
</evidence>
<feature type="domain" description="Polymerase/histidinol phosphatase N-terminal" evidence="1">
    <location>
        <begin position="3"/>
        <end position="70"/>
    </location>
</feature>
<reference evidence="2 3" key="1">
    <citation type="submission" date="2016-10" db="EMBL/GenBank/DDBJ databases">
        <authorList>
            <person name="de Groot N.N."/>
        </authorList>
    </citation>
    <scope>NUCLEOTIDE SEQUENCE [LARGE SCALE GENOMIC DNA]</scope>
    <source>
        <strain evidence="2 3">APO</strain>
    </source>
</reference>